<dbReference type="GO" id="GO:0006508">
    <property type="term" value="P:proteolysis"/>
    <property type="evidence" value="ECO:0007669"/>
    <property type="project" value="UniProtKB-KW"/>
</dbReference>
<keyword evidence="4 7" id="KW-0862">Zinc</keyword>
<name>A0AAD4N3F1_9BILA</name>
<dbReference type="PANTHER" id="PTHR10127">
    <property type="entry name" value="DISCOIDIN, CUB, EGF, LAMININ , AND ZINC METALLOPROTEASE DOMAIN CONTAINING"/>
    <property type="match status" value="1"/>
</dbReference>
<comment type="cofactor">
    <cofactor evidence="7 8">
        <name>Zn(2+)</name>
        <dbReference type="ChEBI" id="CHEBI:29105"/>
    </cofactor>
    <text evidence="7 8">Binds 1 zinc ion per subunit.</text>
</comment>
<evidence type="ECO:0000313" key="11">
    <source>
        <dbReference type="EMBL" id="KAI1715589.1"/>
    </source>
</evidence>
<organism evidence="11 12">
    <name type="scientific">Ditylenchus destructor</name>
    <dbReference type="NCBI Taxonomy" id="166010"/>
    <lineage>
        <taxon>Eukaryota</taxon>
        <taxon>Metazoa</taxon>
        <taxon>Ecdysozoa</taxon>
        <taxon>Nematoda</taxon>
        <taxon>Chromadorea</taxon>
        <taxon>Rhabditida</taxon>
        <taxon>Tylenchina</taxon>
        <taxon>Tylenchomorpha</taxon>
        <taxon>Sphaerularioidea</taxon>
        <taxon>Anguinidae</taxon>
        <taxon>Anguininae</taxon>
        <taxon>Ditylenchus</taxon>
    </lineage>
</organism>
<dbReference type="Proteomes" id="UP001201812">
    <property type="component" value="Unassembled WGS sequence"/>
</dbReference>
<reference evidence="11" key="1">
    <citation type="submission" date="2022-01" db="EMBL/GenBank/DDBJ databases">
        <title>Genome Sequence Resource for Two Populations of Ditylenchus destructor, the Migratory Endoparasitic Phytonematode.</title>
        <authorList>
            <person name="Zhang H."/>
            <person name="Lin R."/>
            <person name="Xie B."/>
        </authorList>
    </citation>
    <scope>NUCLEOTIDE SEQUENCE</scope>
    <source>
        <strain evidence="11">BazhouSP</strain>
    </source>
</reference>
<sequence>MSFQLEHDRFVAQMREYDAFAEHFLLPQDFDLAEKTPVPRPTAEELEAVQNNELFEGDILGIAGANGVDPPEYRLEGDYQQLSVRNDANHKISDTLLSGEPYNQDDEGVEVDDGESVLERRSVHEELSSIFNRPYHSSLNTGTYTDKLWGKGKVPYMLEEGMTESQRAAIAQAFDEYKDKTCVRFVPRQESDHDYVYIKRNTGYGCSSYVGRAGGNQTVSLEIGKCFSKGIIAHELMHALGFFHEHSRTDRDQFVNIDEDNIRPGMMRNFEKYPKKIIDPMGMPYDYESVMHYHKLAFSKNGKPTIVPKDMHAEIGQRYKLSRVDAKKVNKLYQCDHNWELIRPRTTTTTTTTTTETSPSTTDSEYEIYTTPSTTSRTRTTSDRWPPPHRLITLSVFRYKTTTTTEAPTTTTIIPDGKEEEEYTTTKYGIRGKVVGETSDSELLSFSY</sequence>
<evidence type="ECO:0000256" key="9">
    <source>
        <dbReference type="SAM" id="MobiDB-lite"/>
    </source>
</evidence>
<feature type="active site" evidence="7">
    <location>
        <position position="235"/>
    </location>
</feature>
<feature type="region of interest" description="Disordered" evidence="9">
    <location>
        <begin position="346"/>
        <end position="366"/>
    </location>
</feature>
<dbReference type="Gene3D" id="3.40.390.10">
    <property type="entry name" value="Collagenase (Catalytic Domain)"/>
    <property type="match status" value="1"/>
</dbReference>
<evidence type="ECO:0000256" key="1">
    <source>
        <dbReference type="ARBA" id="ARBA00022670"/>
    </source>
</evidence>
<dbReference type="Pfam" id="PF01400">
    <property type="entry name" value="Astacin"/>
    <property type="match status" value="1"/>
</dbReference>
<gene>
    <name evidence="11" type="ORF">DdX_07910</name>
</gene>
<proteinExistence type="predicted"/>
<evidence type="ECO:0000256" key="2">
    <source>
        <dbReference type="ARBA" id="ARBA00022723"/>
    </source>
</evidence>
<evidence type="ECO:0000256" key="3">
    <source>
        <dbReference type="ARBA" id="ARBA00022801"/>
    </source>
</evidence>
<dbReference type="GO" id="GO:0008270">
    <property type="term" value="F:zinc ion binding"/>
    <property type="evidence" value="ECO:0007669"/>
    <property type="project" value="UniProtKB-UniRule"/>
</dbReference>
<keyword evidence="2 7" id="KW-0479">Metal-binding</keyword>
<dbReference type="EC" id="3.4.24.-" evidence="8"/>
<dbReference type="SMART" id="SM00235">
    <property type="entry name" value="ZnMc"/>
    <property type="match status" value="1"/>
</dbReference>
<dbReference type="PANTHER" id="PTHR10127:SF780">
    <property type="entry name" value="METALLOENDOPEPTIDASE"/>
    <property type="match status" value="1"/>
</dbReference>
<evidence type="ECO:0000256" key="6">
    <source>
        <dbReference type="ARBA" id="ARBA00023157"/>
    </source>
</evidence>
<comment type="caution">
    <text evidence="7">Lacks conserved residue(s) required for the propagation of feature annotation.</text>
</comment>
<feature type="binding site" evidence="7">
    <location>
        <position position="238"/>
    </location>
    <ligand>
        <name>Zn(2+)</name>
        <dbReference type="ChEBI" id="CHEBI:29105"/>
        <note>catalytic</note>
    </ligand>
</feature>
<dbReference type="EMBL" id="JAKKPZ010000011">
    <property type="protein sequence ID" value="KAI1715589.1"/>
    <property type="molecule type" value="Genomic_DNA"/>
</dbReference>
<evidence type="ECO:0000259" key="10">
    <source>
        <dbReference type="PROSITE" id="PS51864"/>
    </source>
</evidence>
<dbReference type="InterPro" id="IPR024079">
    <property type="entry name" value="MetalloPept_cat_dom_sf"/>
</dbReference>
<accession>A0AAD4N3F1</accession>
<evidence type="ECO:0000256" key="4">
    <source>
        <dbReference type="ARBA" id="ARBA00022833"/>
    </source>
</evidence>
<dbReference type="AlphaFoldDB" id="A0AAD4N3F1"/>
<dbReference type="InterPro" id="IPR034035">
    <property type="entry name" value="Astacin-like_dom"/>
</dbReference>
<keyword evidence="5 7" id="KW-0482">Metalloprotease</keyword>
<evidence type="ECO:0000256" key="7">
    <source>
        <dbReference type="PROSITE-ProRule" id="PRU01211"/>
    </source>
</evidence>
<keyword evidence="12" id="KW-1185">Reference proteome</keyword>
<dbReference type="CDD" id="cd04280">
    <property type="entry name" value="ZnMc_astacin_like"/>
    <property type="match status" value="1"/>
</dbReference>
<evidence type="ECO:0000313" key="12">
    <source>
        <dbReference type="Proteomes" id="UP001201812"/>
    </source>
</evidence>
<protein>
    <recommendedName>
        <fullName evidence="8">Metalloendopeptidase</fullName>
        <ecNumber evidence="8">3.4.24.-</ecNumber>
    </recommendedName>
</protein>
<evidence type="ECO:0000256" key="8">
    <source>
        <dbReference type="RuleBase" id="RU361183"/>
    </source>
</evidence>
<dbReference type="SUPFAM" id="SSF55486">
    <property type="entry name" value="Metalloproteases ('zincins'), catalytic domain"/>
    <property type="match status" value="1"/>
</dbReference>
<dbReference type="PRINTS" id="PR00480">
    <property type="entry name" value="ASTACIN"/>
</dbReference>
<evidence type="ECO:0000256" key="5">
    <source>
        <dbReference type="ARBA" id="ARBA00023049"/>
    </source>
</evidence>
<feature type="compositionally biased region" description="Low complexity" evidence="9">
    <location>
        <begin position="346"/>
        <end position="362"/>
    </location>
</feature>
<dbReference type="PROSITE" id="PS51864">
    <property type="entry name" value="ASTACIN"/>
    <property type="match status" value="1"/>
</dbReference>
<keyword evidence="6" id="KW-1015">Disulfide bond</keyword>
<dbReference type="InterPro" id="IPR001506">
    <property type="entry name" value="Peptidase_M12A"/>
</dbReference>
<feature type="binding site" evidence="7">
    <location>
        <position position="234"/>
    </location>
    <ligand>
        <name>Zn(2+)</name>
        <dbReference type="ChEBI" id="CHEBI:29105"/>
        <note>catalytic</note>
    </ligand>
</feature>
<keyword evidence="3 7" id="KW-0378">Hydrolase</keyword>
<comment type="caution">
    <text evidence="11">The sequence shown here is derived from an EMBL/GenBank/DDBJ whole genome shotgun (WGS) entry which is preliminary data.</text>
</comment>
<dbReference type="GO" id="GO:0004222">
    <property type="term" value="F:metalloendopeptidase activity"/>
    <property type="evidence" value="ECO:0007669"/>
    <property type="project" value="UniProtKB-UniRule"/>
</dbReference>
<feature type="binding site" evidence="7">
    <location>
        <position position="244"/>
    </location>
    <ligand>
        <name>Zn(2+)</name>
        <dbReference type="ChEBI" id="CHEBI:29105"/>
        <note>catalytic</note>
    </ligand>
</feature>
<feature type="domain" description="Peptidase M12A" evidence="10">
    <location>
        <begin position="140"/>
        <end position="336"/>
    </location>
</feature>
<keyword evidence="1 7" id="KW-0645">Protease</keyword>
<dbReference type="InterPro" id="IPR006026">
    <property type="entry name" value="Peptidase_Metallo"/>
</dbReference>